<proteinExistence type="predicted"/>
<dbReference type="SUPFAM" id="SSF82153">
    <property type="entry name" value="FAS1 domain"/>
    <property type="match status" value="1"/>
</dbReference>
<dbReference type="GO" id="GO:0005615">
    <property type="term" value="C:extracellular space"/>
    <property type="evidence" value="ECO:0007669"/>
    <property type="project" value="TreeGrafter"/>
</dbReference>
<dbReference type="PANTHER" id="PTHR10900">
    <property type="entry name" value="PERIOSTIN-RELATED"/>
    <property type="match status" value="1"/>
</dbReference>
<feature type="domain" description="FAS1" evidence="2">
    <location>
        <begin position="59"/>
        <end position="188"/>
    </location>
</feature>
<gene>
    <name evidence="3" type="ORF">ABV298_10935</name>
</gene>
<reference evidence="3" key="1">
    <citation type="submission" date="2024-06" db="EMBL/GenBank/DDBJ databases">
        <title>Sequencing and assembly of the genome of Dyadobacter sp. strain 676, a symbiont of Cyamopsis tetragonoloba.</title>
        <authorList>
            <person name="Guro P."/>
            <person name="Sazanova A."/>
            <person name="Kuznetsova I."/>
            <person name="Belimov A."/>
            <person name="Safronova V."/>
        </authorList>
    </citation>
    <scope>NUCLEOTIDE SEQUENCE</scope>
    <source>
        <strain evidence="3">676</strain>
    </source>
</reference>
<dbReference type="Gene3D" id="2.30.180.10">
    <property type="entry name" value="FAS1 domain"/>
    <property type="match status" value="1"/>
</dbReference>
<dbReference type="PROSITE" id="PS50213">
    <property type="entry name" value="FAS1"/>
    <property type="match status" value="1"/>
</dbReference>
<accession>A0AAU8FSA1</accession>
<feature type="transmembrane region" description="Helical" evidence="1">
    <location>
        <begin position="30"/>
        <end position="49"/>
    </location>
</feature>
<evidence type="ECO:0000313" key="3">
    <source>
        <dbReference type="EMBL" id="XCH26871.1"/>
    </source>
</evidence>
<evidence type="ECO:0000259" key="2">
    <source>
        <dbReference type="PROSITE" id="PS50213"/>
    </source>
</evidence>
<dbReference type="RefSeq" id="WP_353722151.1">
    <property type="nucleotide sequence ID" value="NZ_CP159289.1"/>
</dbReference>
<name>A0AAU8FSA1_9BACT</name>
<protein>
    <submittedName>
        <fullName evidence="3">Fasciclin domain-containing protein</fullName>
    </submittedName>
</protein>
<dbReference type="Pfam" id="PF02469">
    <property type="entry name" value="Fasciclin"/>
    <property type="match status" value="1"/>
</dbReference>
<organism evidence="3">
    <name type="scientific">Dyadobacter sp. 676</name>
    <dbReference type="NCBI Taxonomy" id="3088362"/>
    <lineage>
        <taxon>Bacteria</taxon>
        <taxon>Pseudomonadati</taxon>
        <taxon>Bacteroidota</taxon>
        <taxon>Cytophagia</taxon>
        <taxon>Cytophagales</taxon>
        <taxon>Spirosomataceae</taxon>
        <taxon>Dyadobacter</taxon>
    </lineage>
</organism>
<dbReference type="PANTHER" id="PTHR10900:SF77">
    <property type="entry name" value="FI19380P1"/>
    <property type="match status" value="1"/>
</dbReference>
<dbReference type="InterPro" id="IPR000782">
    <property type="entry name" value="FAS1_domain"/>
</dbReference>
<evidence type="ECO:0000256" key="1">
    <source>
        <dbReference type="SAM" id="Phobius"/>
    </source>
</evidence>
<keyword evidence="1" id="KW-0472">Membrane</keyword>
<dbReference type="InterPro" id="IPR036378">
    <property type="entry name" value="FAS1_dom_sf"/>
</dbReference>
<dbReference type="AlphaFoldDB" id="A0AAU8FSA1"/>
<dbReference type="SMART" id="SM00554">
    <property type="entry name" value="FAS1"/>
    <property type="match status" value="1"/>
</dbReference>
<keyword evidence="1" id="KW-0812">Transmembrane</keyword>
<sequence length="192" mass="21245">MVTNSFKLHFALVLRKLTTWKAMKKNRFGGHWATFFLAAGLFSTILISCKESSDDIVKNKAVTDIIRENPEFSRLKEIMDIAKQSDALRSQDATFFLPDNAAFQKANIPGTATSGMTDTTAKEFLKSFVIKGVYNVDNTLPTDSVSTVSGKKIKFVKQDNVINVNNAEITKKNVSAANGLIQVIDSVYVKVK</sequence>
<keyword evidence="1" id="KW-1133">Transmembrane helix</keyword>
<dbReference type="EMBL" id="CP159289">
    <property type="protein sequence ID" value="XCH26871.1"/>
    <property type="molecule type" value="Genomic_DNA"/>
</dbReference>
<dbReference type="InterPro" id="IPR050904">
    <property type="entry name" value="Adhesion/Biosynth-related"/>
</dbReference>